<name>A0A517MIU1_9BACT</name>
<evidence type="ECO:0000313" key="2">
    <source>
        <dbReference type="Proteomes" id="UP000320672"/>
    </source>
</evidence>
<dbReference type="Proteomes" id="UP000320672">
    <property type="component" value="Chromosome"/>
</dbReference>
<keyword evidence="2" id="KW-1185">Reference proteome</keyword>
<sequence length="85" mass="9687">MTPFLKRLILPQKGLVHNGPQAPKRIHNPLTYNTLRHHFQASRSVPSATAADFAFSVLRRLYNARPPFPPQHPPNVVCFLFLVAY</sequence>
<evidence type="ECO:0000313" key="1">
    <source>
        <dbReference type="EMBL" id="QDS94809.1"/>
    </source>
</evidence>
<dbReference type="KEGG" id="rml:FF011L_35910"/>
<dbReference type="EMBL" id="CP036262">
    <property type="protein sequence ID" value="QDS94809.1"/>
    <property type="molecule type" value="Genomic_DNA"/>
</dbReference>
<proteinExistence type="predicted"/>
<organism evidence="1 2">
    <name type="scientific">Roseimaritima multifibrata</name>
    <dbReference type="NCBI Taxonomy" id="1930274"/>
    <lineage>
        <taxon>Bacteria</taxon>
        <taxon>Pseudomonadati</taxon>
        <taxon>Planctomycetota</taxon>
        <taxon>Planctomycetia</taxon>
        <taxon>Pirellulales</taxon>
        <taxon>Pirellulaceae</taxon>
        <taxon>Roseimaritima</taxon>
    </lineage>
</organism>
<reference evidence="1 2" key="1">
    <citation type="submission" date="2019-02" db="EMBL/GenBank/DDBJ databases">
        <title>Deep-cultivation of Planctomycetes and their phenomic and genomic characterization uncovers novel biology.</title>
        <authorList>
            <person name="Wiegand S."/>
            <person name="Jogler M."/>
            <person name="Boedeker C."/>
            <person name="Pinto D."/>
            <person name="Vollmers J."/>
            <person name="Rivas-Marin E."/>
            <person name="Kohn T."/>
            <person name="Peeters S.H."/>
            <person name="Heuer A."/>
            <person name="Rast P."/>
            <person name="Oberbeckmann S."/>
            <person name="Bunk B."/>
            <person name="Jeske O."/>
            <person name="Meyerdierks A."/>
            <person name="Storesund J.E."/>
            <person name="Kallscheuer N."/>
            <person name="Luecker S."/>
            <person name="Lage O.M."/>
            <person name="Pohl T."/>
            <person name="Merkel B.J."/>
            <person name="Hornburger P."/>
            <person name="Mueller R.-W."/>
            <person name="Bruemmer F."/>
            <person name="Labrenz M."/>
            <person name="Spormann A.M."/>
            <person name="Op den Camp H."/>
            <person name="Overmann J."/>
            <person name="Amann R."/>
            <person name="Jetten M.S.M."/>
            <person name="Mascher T."/>
            <person name="Medema M.H."/>
            <person name="Devos D.P."/>
            <person name="Kaster A.-K."/>
            <person name="Ovreas L."/>
            <person name="Rohde M."/>
            <person name="Galperin M.Y."/>
            <person name="Jogler C."/>
        </authorList>
    </citation>
    <scope>NUCLEOTIDE SEQUENCE [LARGE SCALE GENOMIC DNA]</scope>
    <source>
        <strain evidence="1 2">FF011L</strain>
    </source>
</reference>
<protein>
    <submittedName>
        <fullName evidence="1">Uncharacterized protein</fullName>
    </submittedName>
</protein>
<accession>A0A517MIU1</accession>
<dbReference type="AlphaFoldDB" id="A0A517MIU1"/>
<gene>
    <name evidence="1" type="ORF">FF011L_35910</name>
</gene>